<dbReference type="EMBL" id="VFRQ01000018">
    <property type="protein sequence ID" value="TPE40294.1"/>
    <property type="molecule type" value="Genomic_DNA"/>
</dbReference>
<reference evidence="1 2" key="1">
    <citation type="submission" date="2019-06" db="EMBL/GenBank/DDBJ databases">
        <title>A novel bacterium of genus Pontibacter, isolated from marine sediment.</title>
        <authorList>
            <person name="Huang H."/>
            <person name="Mo K."/>
            <person name="Hu Y."/>
        </authorList>
    </citation>
    <scope>NUCLEOTIDE SEQUENCE [LARGE SCALE GENOMIC DNA]</scope>
    <source>
        <strain evidence="1 2">HB172049</strain>
    </source>
</reference>
<gene>
    <name evidence="1" type="ORF">FJM65_20355</name>
</gene>
<evidence type="ECO:0000313" key="1">
    <source>
        <dbReference type="EMBL" id="TPE40294.1"/>
    </source>
</evidence>
<comment type="caution">
    <text evidence="1">The sequence shown here is derived from an EMBL/GenBank/DDBJ whole genome shotgun (WGS) entry which is preliminary data.</text>
</comment>
<protein>
    <submittedName>
        <fullName evidence="1">Uncharacterized protein</fullName>
    </submittedName>
</protein>
<sequence length="123" mass="14227">MMKVCATDFCFKKACKYGLGLLLFFVAGTLPGYGQTSFEASAKHEQQLRKSLREAEKVDAKFKETHLNTDAYTFKKGASGRRRVRNNERDKMQFNVNGEPVRKLKIFGKKRKYNTRADKKRSH</sequence>
<accession>A0A501VWY4</accession>
<organism evidence="1 2">
    <name type="scientific">Pontibacter mangrovi</name>
    <dbReference type="NCBI Taxonomy" id="2589816"/>
    <lineage>
        <taxon>Bacteria</taxon>
        <taxon>Pseudomonadati</taxon>
        <taxon>Bacteroidota</taxon>
        <taxon>Cytophagia</taxon>
        <taxon>Cytophagales</taxon>
        <taxon>Hymenobacteraceae</taxon>
        <taxon>Pontibacter</taxon>
    </lineage>
</organism>
<dbReference type="AlphaFoldDB" id="A0A501VWY4"/>
<evidence type="ECO:0000313" key="2">
    <source>
        <dbReference type="Proteomes" id="UP000316727"/>
    </source>
</evidence>
<proteinExistence type="predicted"/>
<dbReference type="OrthoDB" id="894118at2"/>
<keyword evidence="2" id="KW-1185">Reference proteome</keyword>
<name>A0A501VWY4_9BACT</name>
<dbReference type="Proteomes" id="UP000316727">
    <property type="component" value="Unassembled WGS sequence"/>
</dbReference>
<dbReference type="RefSeq" id="WP_140624065.1">
    <property type="nucleotide sequence ID" value="NZ_VFRQ01000018.1"/>
</dbReference>